<dbReference type="EMBL" id="LSMT01000105">
    <property type="protein sequence ID" value="PFX27365.1"/>
    <property type="molecule type" value="Genomic_DNA"/>
</dbReference>
<dbReference type="Proteomes" id="UP000225706">
    <property type="component" value="Unassembled WGS sequence"/>
</dbReference>
<gene>
    <name evidence="10" type="ORF">AWC38_SpisGene7946</name>
</gene>
<evidence type="ECO:0000256" key="2">
    <source>
        <dbReference type="ARBA" id="ARBA00022692"/>
    </source>
</evidence>
<evidence type="ECO:0000313" key="11">
    <source>
        <dbReference type="Proteomes" id="UP000225706"/>
    </source>
</evidence>
<dbReference type="AlphaFoldDB" id="A0A2B4SFZ1"/>
<evidence type="ECO:0000256" key="5">
    <source>
        <dbReference type="ARBA" id="ARBA00023136"/>
    </source>
</evidence>
<keyword evidence="4" id="KW-0333">Golgi apparatus</keyword>
<keyword evidence="6" id="KW-0325">Glycoprotein</keyword>
<comment type="similarity">
    <text evidence="7">Belongs to the SPRING family.</text>
</comment>
<keyword evidence="2 9" id="KW-0812">Transmembrane</keyword>
<evidence type="ECO:0000256" key="9">
    <source>
        <dbReference type="SAM" id="Phobius"/>
    </source>
</evidence>
<comment type="subcellular location">
    <subcellularLocation>
        <location evidence="1">Golgi apparatus membrane</location>
        <topology evidence="1">Single-pass membrane protein</topology>
    </subcellularLocation>
</comment>
<dbReference type="GO" id="GO:0000139">
    <property type="term" value="C:Golgi membrane"/>
    <property type="evidence" value="ECO:0007669"/>
    <property type="project" value="UniProtKB-SubCell"/>
</dbReference>
<dbReference type="OrthoDB" id="70142at2759"/>
<dbReference type="PANTHER" id="PTHR13481:SF0">
    <property type="entry name" value="SREBP REGULATING GENE PROTEIN"/>
    <property type="match status" value="1"/>
</dbReference>
<dbReference type="InterPro" id="IPR019352">
    <property type="entry name" value="SPRING1"/>
</dbReference>
<keyword evidence="3 9" id="KW-1133">Transmembrane helix</keyword>
<evidence type="ECO:0000256" key="6">
    <source>
        <dbReference type="ARBA" id="ARBA00023180"/>
    </source>
</evidence>
<evidence type="ECO:0000313" key="10">
    <source>
        <dbReference type="EMBL" id="PFX27365.1"/>
    </source>
</evidence>
<keyword evidence="11" id="KW-1185">Reference proteome</keyword>
<feature type="transmembrane region" description="Helical" evidence="9">
    <location>
        <begin position="6"/>
        <end position="27"/>
    </location>
</feature>
<dbReference type="PANTHER" id="PTHR13481">
    <property type="entry name" value="SREBP REGULATING GENE PROTEIN"/>
    <property type="match status" value="1"/>
</dbReference>
<reference evidence="11" key="1">
    <citation type="journal article" date="2017" name="bioRxiv">
        <title>Comparative analysis of the genomes of Stylophora pistillata and Acropora digitifera provides evidence for extensive differences between species of corals.</title>
        <authorList>
            <person name="Voolstra C.R."/>
            <person name="Li Y."/>
            <person name="Liew Y.J."/>
            <person name="Baumgarten S."/>
            <person name="Zoccola D."/>
            <person name="Flot J.-F."/>
            <person name="Tambutte S."/>
            <person name="Allemand D."/>
            <person name="Aranda M."/>
        </authorList>
    </citation>
    <scope>NUCLEOTIDE SEQUENCE [LARGE SCALE GENOMIC DNA]</scope>
</reference>
<dbReference type="GO" id="GO:2000640">
    <property type="term" value="P:positive regulation of SREBP signaling pathway"/>
    <property type="evidence" value="ECO:0007669"/>
    <property type="project" value="InterPro"/>
</dbReference>
<evidence type="ECO:0000256" key="4">
    <source>
        <dbReference type="ARBA" id="ARBA00023034"/>
    </source>
</evidence>
<evidence type="ECO:0000256" key="1">
    <source>
        <dbReference type="ARBA" id="ARBA00004194"/>
    </source>
</evidence>
<comment type="caution">
    <text evidence="10">The sequence shown here is derived from an EMBL/GenBank/DDBJ whole genome shotgun (WGS) entry which is preliminary data.</text>
</comment>
<evidence type="ECO:0000256" key="7">
    <source>
        <dbReference type="ARBA" id="ARBA00023461"/>
    </source>
</evidence>
<keyword evidence="5 9" id="KW-0472">Membrane</keyword>
<organism evidence="10 11">
    <name type="scientific">Stylophora pistillata</name>
    <name type="common">Smooth cauliflower coral</name>
    <dbReference type="NCBI Taxonomy" id="50429"/>
    <lineage>
        <taxon>Eukaryota</taxon>
        <taxon>Metazoa</taxon>
        <taxon>Cnidaria</taxon>
        <taxon>Anthozoa</taxon>
        <taxon>Hexacorallia</taxon>
        <taxon>Scleractinia</taxon>
        <taxon>Astrocoeniina</taxon>
        <taxon>Pocilloporidae</taxon>
        <taxon>Stylophora</taxon>
    </lineage>
</organism>
<dbReference type="Pfam" id="PF10218">
    <property type="entry name" value="SPRING1"/>
    <property type="match status" value="1"/>
</dbReference>
<name>A0A2B4SFZ1_STYPI</name>
<accession>A0A2B4SFZ1</accession>
<protein>
    <recommendedName>
        <fullName evidence="8">SREBP regulating gene protein</fullName>
    </recommendedName>
</protein>
<evidence type="ECO:0000256" key="8">
    <source>
        <dbReference type="ARBA" id="ARBA00023485"/>
    </source>
</evidence>
<sequence length="189" mass="21576">MSVVFVRRWLVAFLIAIGIIFIIFITLRKSYQDSDVLEVPTTEFQWINIENLTEFRDCRNSIQGALLIVDERGFVCNHKDLSASGCCHSGGESTKRYECRYCQNNNCCSIYEHCVSCCLNPDNKRLLEQILILGSSVPNVIFKSVSDQFELCLLKCRTSSKSVWHENSYKDKTFKHCFGLTGPEFAGAF</sequence>
<proteinExistence type="inferred from homology"/>
<evidence type="ECO:0000256" key="3">
    <source>
        <dbReference type="ARBA" id="ARBA00022989"/>
    </source>
</evidence>